<dbReference type="Gene3D" id="3.90.176.10">
    <property type="entry name" value="Toxin ADP-ribosyltransferase, Chain A, domain 1"/>
    <property type="match status" value="2"/>
</dbReference>
<dbReference type="InterPro" id="IPR011990">
    <property type="entry name" value="TPR-like_helical_dom_sf"/>
</dbReference>
<dbReference type="SMART" id="SM00028">
    <property type="entry name" value="TPR"/>
    <property type="match status" value="9"/>
</dbReference>
<dbReference type="InterPro" id="IPR000768">
    <property type="entry name" value="ART"/>
</dbReference>
<evidence type="ECO:0000313" key="12">
    <source>
        <dbReference type="Proteomes" id="UP000663845"/>
    </source>
</evidence>
<feature type="domain" description="ADP ribosyltransferase" evidence="10">
    <location>
        <begin position="224"/>
        <end position="402"/>
    </location>
</feature>
<dbReference type="PROSITE" id="PS50005">
    <property type="entry name" value="TPR"/>
    <property type="match status" value="1"/>
</dbReference>
<keyword evidence="2 9" id="KW-0328">Glycosyltransferase</keyword>
<gene>
    <name evidence="11" type="ORF">JYZ213_LOCUS24722</name>
</gene>
<dbReference type="Pfam" id="PF03496">
    <property type="entry name" value="ADPrib_exo_Tox"/>
    <property type="match status" value="1"/>
</dbReference>
<accession>A0A814TI29</accession>
<dbReference type="InterPro" id="IPR019734">
    <property type="entry name" value="TPR_rpt"/>
</dbReference>
<dbReference type="PANTHER" id="PTHR45641">
    <property type="entry name" value="TETRATRICOPEPTIDE REPEAT PROTEIN (AFU_ORTHOLOGUE AFUA_6G03870)"/>
    <property type="match status" value="1"/>
</dbReference>
<dbReference type="EMBL" id="CAJNOG010000307">
    <property type="protein sequence ID" value="CAF1162311.1"/>
    <property type="molecule type" value="Genomic_DNA"/>
</dbReference>
<keyword evidence="6 8" id="KW-0802">TPR repeat</keyword>
<evidence type="ECO:0000256" key="7">
    <source>
        <dbReference type="ARBA" id="ARBA00047597"/>
    </source>
</evidence>
<dbReference type="AlphaFoldDB" id="A0A814TI29"/>
<reference evidence="11" key="1">
    <citation type="submission" date="2021-02" db="EMBL/GenBank/DDBJ databases">
        <authorList>
            <person name="Nowell W R."/>
        </authorList>
    </citation>
    <scope>NUCLEOTIDE SEQUENCE</scope>
</reference>
<dbReference type="Pfam" id="PF13424">
    <property type="entry name" value="TPR_12"/>
    <property type="match status" value="4"/>
</dbReference>
<sequence>MASNVIQNSSTNNQDNQTCYYHIIWLDKYIKNFSNTRKLKELSQFDSKIKPFTCENECIEYIREQNNQNTNSYIIFIISGSLSEQIIPKIQGYNCIVTILIFCTNIDRYKDLKFKKLQAICDDTYDLMDSIEIYMTKNNDREIHFSLLNQQESADSESTLIKTQHPIRNLKEDQARFLWFYHCHNFMIELKNNDNKRAKQEMIAHCRKESQDERILSRIDVFEKESLEENAKNAIHWYTQNSFVFRSINTVCRREKISNVYNFRYMIRLLCRQLKDQHKKFIENYKESKSSVRLYRGQQLQLKDINLLKDHINDIISLNGFISTTSNKDIALKFAFQHERQDFEHVLFKIDADINDEFNVIFADIRDLSKYSEEEEILFSIGTIFRIKSVTLKCYDEKQLYIVYLQLTHRNELDAIKYIEQTYLNDMNSSDQSVLFGKLLFDIGEYEFAIQYFTDTLNRLVNVDDDLRATYLNNLGVCYNELRNENEALKCYEKACIIYTNTNNCHGLGTCYHNIASIYHATKKHNDAYRQALEALDYRKENNLQKASTLDLLGCICLKRGNPEAAEDYFKKALKIRLKSLNQINPYHPDIESTLIKTQHPIRNLKEDQARFLWFYHCHNFMIELKNNDNERAKKEMIALCRQESQDERILSHIDDFEKESLEQNAKNAIQWYTRNSLIFRSINTVFRREKISNVYNFRYMIKLLCQQLKDQHKKFLDNYKESKSSERLYRGQQLQLKDINLLKDHVNDIISLNGFISTTLNKNVAIKFAFQPRRQGFERVLFEIDADINDEFNVIFANIKELSRYPQEEEILFSIGTIFRIKAVKFNNEKQLYIVRLKVTHRNELHAIEYIEQTYLNDMNSSDQSVLFGKLLFDMGDYEFAIKYFTDTLNHLVNSDHNLRATYLNNLGVCYNELGNEKEALKCYQETCIIYRDTNNDRGLGTCHHNIASIYYARGRYSDAYSQALEALDYRKENNLQKASTLDLLGCIYLKRNDAEAAKDYLTKALKIRLKSLNQINPYHPDIGISYQNLGGLYKKAFQYENARLHYSRAAEIFRYNYPKSHQLVKNINKYLREIEQSP</sequence>
<dbReference type="GO" id="GO:0016779">
    <property type="term" value="F:nucleotidyltransferase activity"/>
    <property type="evidence" value="ECO:0007669"/>
    <property type="project" value="UniProtKB-KW"/>
</dbReference>
<protein>
    <recommendedName>
        <fullName evidence="9">NAD(P)(+)--arginine ADP-ribosyltransferase</fullName>
        <ecNumber evidence="9">2.4.2.31</ecNumber>
    </recommendedName>
    <alternativeName>
        <fullName evidence="9">Mono(ADP-ribosyl)transferase</fullName>
    </alternativeName>
</protein>
<proteinExistence type="inferred from homology"/>
<evidence type="ECO:0000256" key="2">
    <source>
        <dbReference type="ARBA" id="ARBA00022676"/>
    </source>
</evidence>
<keyword evidence="9" id="KW-0521">NADP</keyword>
<dbReference type="PROSITE" id="PS51996">
    <property type="entry name" value="TR_MART"/>
    <property type="match status" value="2"/>
</dbReference>
<keyword evidence="3 9" id="KW-0808">Transferase</keyword>
<evidence type="ECO:0000256" key="6">
    <source>
        <dbReference type="ARBA" id="ARBA00022803"/>
    </source>
</evidence>
<name>A0A814TI29_9BILA</name>
<dbReference type="Pfam" id="PF01129">
    <property type="entry name" value="ART"/>
    <property type="match status" value="1"/>
</dbReference>
<evidence type="ECO:0000256" key="4">
    <source>
        <dbReference type="ARBA" id="ARBA00022695"/>
    </source>
</evidence>
<keyword evidence="4" id="KW-0548">Nucleotidyltransferase</keyword>
<comment type="caution">
    <text evidence="11">The sequence shown here is derived from an EMBL/GenBank/DDBJ whole genome shotgun (WGS) entry which is preliminary data.</text>
</comment>
<keyword evidence="9" id="KW-0520">NAD</keyword>
<dbReference type="SUPFAM" id="SSF48452">
    <property type="entry name" value="TPR-like"/>
    <property type="match status" value="2"/>
</dbReference>
<dbReference type="SUPFAM" id="SSF56399">
    <property type="entry name" value="ADP-ribosylation"/>
    <property type="match status" value="2"/>
</dbReference>
<comment type="catalytic activity">
    <reaction evidence="7 9">
        <text>L-arginyl-[protein] + NAD(+) = N(omega)-(ADP-D-ribosyl)-L-arginyl-[protein] + nicotinamide + H(+)</text>
        <dbReference type="Rhea" id="RHEA:19149"/>
        <dbReference type="Rhea" id="RHEA-COMP:10532"/>
        <dbReference type="Rhea" id="RHEA-COMP:15087"/>
        <dbReference type="ChEBI" id="CHEBI:15378"/>
        <dbReference type="ChEBI" id="CHEBI:17154"/>
        <dbReference type="ChEBI" id="CHEBI:29965"/>
        <dbReference type="ChEBI" id="CHEBI:57540"/>
        <dbReference type="ChEBI" id="CHEBI:142554"/>
        <dbReference type="EC" id="2.4.2.31"/>
    </reaction>
</comment>
<evidence type="ECO:0000256" key="1">
    <source>
        <dbReference type="ARBA" id="ARBA00009558"/>
    </source>
</evidence>
<dbReference type="InterPro" id="IPR003540">
    <property type="entry name" value="ADP-ribosyltransferase"/>
</dbReference>
<dbReference type="Gene3D" id="1.25.40.10">
    <property type="entry name" value="Tetratricopeptide repeat domain"/>
    <property type="match status" value="3"/>
</dbReference>
<keyword evidence="5" id="KW-0677">Repeat</keyword>
<evidence type="ECO:0000259" key="10">
    <source>
        <dbReference type="Pfam" id="PF03496"/>
    </source>
</evidence>
<feature type="repeat" description="TPR" evidence="8">
    <location>
        <begin position="980"/>
        <end position="1013"/>
    </location>
</feature>
<dbReference type="GO" id="GO:0106274">
    <property type="term" value="F:NAD+-protein-arginine ADP-ribosyltransferase activity"/>
    <property type="evidence" value="ECO:0007669"/>
    <property type="project" value="UniProtKB-EC"/>
</dbReference>
<evidence type="ECO:0000256" key="3">
    <source>
        <dbReference type="ARBA" id="ARBA00022679"/>
    </source>
</evidence>
<organism evidence="11 12">
    <name type="scientific">Adineta steineri</name>
    <dbReference type="NCBI Taxonomy" id="433720"/>
    <lineage>
        <taxon>Eukaryota</taxon>
        <taxon>Metazoa</taxon>
        <taxon>Spiralia</taxon>
        <taxon>Gnathifera</taxon>
        <taxon>Rotifera</taxon>
        <taxon>Eurotatoria</taxon>
        <taxon>Bdelloidea</taxon>
        <taxon>Adinetida</taxon>
        <taxon>Adinetidae</taxon>
        <taxon>Adineta</taxon>
    </lineage>
</organism>
<dbReference type="Proteomes" id="UP000663845">
    <property type="component" value="Unassembled WGS sequence"/>
</dbReference>
<dbReference type="PANTHER" id="PTHR45641:SF19">
    <property type="entry name" value="NEPHROCYSTIN-3"/>
    <property type="match status" value="1"/>
</dbReference>
<comment type="similarity">
    <text evidence="1 9">Belongs to the Arg-specific ADP-ribosyltransferase family.</text>
</comment>
<dbReference type="EC" id="2.4.2.31" evidence="9"/>
<evidence type="ECO:0000256" key="9">
    <source>
        <dbReference type="RuleBase" id="RU361228"/>
    </source>
</evidence>
<evidence type="ECO:0000256" key="8">
    <source>
        <dbReference type="PROSITE-ProRule" id="PRU00339"/>
    </source>
</evidence>
<evidence type="ECO:0000313" key="11">
    <source>
        <dbReference type="EMBL" id="CAF1162311.1"/>
    </source>
</evidence>
<evidence type="ECO:0000256" key="5">
    <source>
        <dbReference type="ARBA" id="ARBA00022737"/>
    </source>
</evidence>